<comment type="similarity">
    <text evidence="1">Belongs to the WD repeat CDC20/Fizzy family.</text>
</comment>
<organism evidence="8 9">
    <name type="scientific">Clathrus columnatus</name>
    <dbReference type="NCBI Taxonomy" id="1419009"/>
    <lineage>
        <taxon>Eukaryota</taxon>
        <taxon>Fungi</taxon>
        <taxon>Dikarya</taxon>
        <taxon>Basidiomycota</taxon>
        <taxon>Agaricomycotina</taxon>
        <taxon>Agaricomycetes</taxon>
        <taxon>Phallomycetidae</taxon>
        <taxon>Phallales</taxon>
        <taxon>Clathraceae</taxon>
        <taxon>Clathrus</taxon>
    </lineage>
</organism>
<dbReference type="InterPro" id="IPR056150">
    <property type="entry name" value="WD40_CDC20-Fz"/>
</dbReference>
<name>A0AAV5A6K9_9AGAM</name>
<evidence type="ECO:0000256" key="3">
    <source>
        <dbReference type="ARBA" id="ARBA00022737"/>
    </source>
</evidence>
<dbReference type="GO" id="GO:1990757">
    <property type="term" value="F:ubiquitin ligase activator activity"/>
    <property type="evidence" value="ECO:0007669"/>
    <property type="project" value="TreeGrafter"/>
</dbReference>
<accession>A0AAV5A6K9</accession>
<feature type="compositionally biased region" description="Polar residues" evidence="6">
    <location>
        <begin position="56"/>
        <end position="71"/>
    </location>
</feature>
<evidence type="ECO:0000256" key="1">
    <source>
        <dbReference type="ARBA" id="ARBA00006445"/>
    </source>
</evidence>
<dbReference type="InterPro" id="IPR015943">
    <property type="entry name" value="WD40/YVTN_repeat-like_dom_sf"/>
</dbReference>
<dbReference type="InterPro" id="IPR033010">
    <property type="entry name" value="Cdc20/Fizzy"/>
</dbReference>
<evidence type="ECO:0000256" key="4">
    <source>
        <dbReference type="ARBA" id="ARBA00023306"/>
    </source>
</evidence>
<gene>
    <name evidence="8" type="ORF">Clacol_002819</name>
</gene>
<dbReference type="Gene3D" id="2.130.10.10">
    <property type="entry name" value="YVTN repeat-like/Quinoprotein amine dehydrogenase"/>
    <property type="match status" value="1"/>
</dbReference>
<dbReference type="GO" id="GO:0005680">
    <property type="term" value="C:anaphase-promoting complex"/>
    <property type="evidence" value="ECO:0007669"/>
    <property type="project" value="TreeGrafter"/>
</dbReference>
<keyword evidence="2 5" id="KW-0853">WD repeat</keyword>
<feature type="region of interest" description="Disordered" evidence="6">
    <location>
        <begin position="1"/>
        <end position="83"/>
    </location>
</feature>
<dbReference type="GO" id="GO:0010997">
    <property type="term" value="F:anaphase-promoting complex binding"/>
    <property type="evidence" value="ECO:0007669"/>
    <property type="project" value="InterPro"/>
</dbReference>
<evidence type="ECO:0000259" key="7">
    <source>
        <dbReference type="Pfam" id="PF24807"/>
    </source>
</evidence>
<evidence type="ECO:0000256" key="5">
    <source>
        <dbReference type="PROSITE-ProRule" id="PRU00221"/>
    </source>
</evidence>
<reference evidence="8" key="1">
    <citation type="submission" date="2021-10" db="EMBL/GenBank/DDBJ databases">
        <title>De novo Genome Assembly of Clathrus columnatus (Basidiomycota, Fungi) Using Illumina and Nanopore Sequence Data.</title>
        <authorList>
            <person name="Ogiso-Tanaka E."/>
            <person name="Itagaki H."/>
            <person name="Hosoya T."/>
            <person name="Hosaka K."/>
        </authorList>
    </citation>
    <scope>NUCLEOTIDE SEQUENCE</scope>
    <source>
        <strain evidence="8">MO-923</strain>
    </source>
</reference>
<feature type="repeat" description="WD" evidence="5">
    <location>
        <begin position="351"/>
        <end position="396"/>
    </location>
</feature>
<keyword evidence="3" id="KW-0677">Repeat</keyword>
<keyword evidence="9" id="KW-1185">Reference proteome</keyword>
<evidence type="ECO:0000256" key="6">
    <source>
        <dbReference type="SAM" id="MobiDB-lite"/>
    </source>
</evidence>
<dbReference type="SUPFAM" id="SSF50978">
    <property type="entry name" value="WD40 repeat-like"/>
    <property type="match status" value="1"/>
</dbReference>
<dbReference type="PROSITE" id="PS50082">
    <property type="entry name" value="WD_REPEATS_2"/>
    <property type="match status" value="1"/>
</dbReference>
<dbReference type="EMBL" id="BPWL01000003">
    <property type="protein sequence ID" value="GJJ08600.1"/>
    <property type="molecule type" value="Genomic_DNA"/>
</dbReference>
<keyword evidence="4" id="KW-0131">Cell cycle</keyword>
<protein>
    <recommendedName>
        <fullName evidence="7">CDC20/Fizzy WD40 domain-containing protein</fullName>
    </recommendedName>
</protein>
<dbReference type="Pfam" id="PF24807">
    <property type="entry name" value="WD40_CDC20-Fz"/>
    <property type="match status" value="1"/>
</dbReference>
<sequence length="482" mass="53171">MSSLNNSPFGKRLRDAGNAPLKDDEDGNNDESMLYPPSPTLRGRRGAPIFGVPSLSFDSQTSTARNSSPSRSPKRDYGDRYLPSREEDLRTAYNLMEGPSTPSKVGRMIPSESDAIKEQSNEIFSNVLHSEVAPSSPIRASSPIRRIPFPISTPSTPTRQRLFNYTSSTHINSNPGTPTNLDVPTDEVYSRSPVRAESRHLLESPRRQLRNVCKTPYRVLDAPELADDFYLNLVDWSTTNVLGVGLGSSVYLWSAENAAVNQLCNFHDASDTVSSISWVQKGSTLAVGFMSGHLRIYDASTVALLRTYDNAHGSRIGALSWNQHILTSGARDRMIYCRDVREPSQRPIRRWAGHRQEVCGLTWSRAETAEAALLGSGGNDNKVCIWDLRGSTRVQAPDATEAPLFKFHEHTAAVRGMAWNPHVANILATGGGTQDKMIRFWNTQAGALLHELDTGSQASALLVLFFPVKPRHSGRFVTSHGR</sequence>
<dbReference type="InterPro" id="IPR001680">
    <property type="entry name" value="WD40_rpt"/>
</dbReference>
<comment type="caution">
    <text evidence="8">The sequence shown here is derived from an EMBL/GenBank/DDBJ whole genome shotgun (WGS) entry which is preliminary data.</text>
</comment>
<dbReference type="PANTHER" id="PTHR19918">
    <property type="entry name" value="CELL DIVISION CYCLE 20 CDC20 FIZZY -RELATED"/>
    <property type="match status" value="1"/>
</dbReference>
<dbReference type="InterPro" id="IPR036322">
    <property type="entry name" value="WD40_repeat_dom_sf"/>
</dbReference>
<dbReference type="AlphaFoldDB" id="A0AAV5A6K9"/>
<feature type="domain" description="CDC20/Fizzy WD40" evidence="7">
    <location>
        <begin position="220"/>
        <end position="463"/>
    </location>
</feature>
<dbReference type="PANTHER" id="PTHR19918:SF1">
    <property type="entry name" value="FIZZY-RELATED PROTEIN HOMOLOG"/>
    <property type="match status" value="1"/>
</dbReference>
<evidence type="ECO:0000256" key="2">
    <source>
        <dbReference type="ARBA" id="ARBA00022574"/>
    </source>
</evidence>
<dbReference type="Proteomes" id="UP001050691">
    <property type="component" value="Unassembled WGS sequence"/>
</dbReference>
<evidence type="ECO:0000313" key="8">
    <source>
        <dbReference type="EMBL" id="GJJ08600.1"/>
    </source>
</evidence>
<dbReference type="InterPro" id="IPR019775">
    <property type="entry name" value="WD40_repeat_CS"/>
</dbReference>
<evidence type="ECO:0000313" key="9">
    <source>
        <dbReference type="Proteomes" id="UP001050691"/>
    </source>
</evidence>
<dbReference type="GO" id="GO:1905786">
    <property type="term" value="P:positive regulation of anaphase-promoting complex-dependent catabolic process"/>
    <property type="evidence" value="ECO:0007669"/>
    <property type="project" value="TreeGrafter"/>
</dbReference>
<dbReference type="PROSITE" id="PS00678">
    <property type="entry name" value="WD_REPEATS_1"/>
    <property type="match status" value="1"/>
</dbReference>
<dbReference type="GO" id="GO:0031145">
    <property type="term" value="P:anaphase-promoting complex-dependent catabolic process"/>
    <property type="evidence" value="ECO:0007669"/>
    <property type="project" value="TreeGrafter"/>
</dbReference>
<dbReference type="SMART" id="SM00320">
    <property type="entry name" value="WD40"/>
    <property type="match status" value="4"/>
</dbReference>
<feature type="compositionally biased region" description="Basic and acidic residues" evidence="6">
    <location>
        <begin position="73"/>
        <end position="83"/>
    </location>
</feature>
<proteinExistence type="inferred from homology"/>